<sequence length="152" mass="16925">MSRIVSALWLALPATACSYGDTPARRVLFLCAASSNAGCLAELPLKRIVQAISNNSTNWRCIATPRANQTWQIKLGRIEEESPRMQRTAIDTAVRATWPVQGAFRYQTSLAHGAGGSHGSCRFIIDLLQLSTIRWFKYDEYRQGIDNRPARG</sequence>
<dbReference type="Proteomes" id="UP000325273">
    <property type="component" value="Unassembled WGS sequence"/>
</dbReference>
<dbReference type="AlphaFoldDB" id="A0A5B0GLH7"/>
<keyword evidence="2" id="KW-1185">Reference proteome</keyword>
<organism evidence="1 2">
    <name type="scientific">Paraburkholderia panacisoli</name>
    <dbReference type="NCBI Taxonomy" id="2603818"/>
    <lineage>
        <taxon>Bacteria</taxon>
        <taxon>Pseudomonadati</taxon>
        <taxon>Pseudomonadota</taxon>
        <taxon>Betaproteobacteria</taxon>
        <taxon>Burkholderiales</taxon>
        <taxon>Burkholderiaceae</taxon>
        <taxon>Paraburkholderia</taxon>
    </lineage>
</organism>
<accession>A0A5B0GLH7</accession>
<protein>
    <submittedName>
        <fullName evidence="1">Uncharacterized protein</fullName>
    </submittedName>
</protein>
<reference evidence="1 2" key="1">
    <citation type="submission" date="2019-08" db="EMBL/GenBank/DDBJ databases">
        <title>Paraburkholderia sp. DCY113.</title>
        <authorList>
            <person name="Kang J."/>
        </authorList>
    </citation>
    <scope>NUCLEOTIDE SEQUENCE [LARGE SCALE GENOMIC DNA]</scope>
    <source>
        <strain evidence="1 2">DCY113</strain>
    </source>
</reference>
<evidence type="ECO:0000313" key="1">
    <source>
        <dbReference type="EMBL" id="KAA1004216.1"/>
    </source>
</evidence>
<dbReference type="EMBL" id="VTUZ01000029">
    <property type="protein sequence ID" value="KAA1004216.1"/>
    <property type="molecule type" value="Genomic_DNA"/>
</dbReference>
<evidence type="ECO:0000313" key="2">
    <source>
        <dbReference type="Proteomes" id="UP000325273"/>
    </source>
</evidence>
<comment type="caution">
    <text evidence="1">The sequence shown here is derived from an EMBL/GenBank/DDBJ whole genome shotgun (WGS) entry which is preliminary data.</text>
</comment>
<dbReference type="RefSeq" id="WP_149673975.1">
    <property type="nucleotide sequence ID" value="NZ_VTUZ01000029.1"/>
</dbReference>
<gene>
    <name evidence="1" type="ORF">FVF58_33175</name>
</gene>
<name>A0A5B0GLH7_9BURK</name>
<proteinExistence type="predicted"/>